<evidence type="ECO:0000313" key="6">
    <source>
        <dbReference type="EMBL" id="SEP19776.1"/>
    </source>
</evidence>
<dbReference type="Gene3D" id="3.20.20.30">
    <property type="entry name" value="Luciferase-like domain"/>
    <property type="match status" value="1"/>
</dbReference>
<evidence type="ECO:0000313" key="7">
    <source>
        <dbReference type="Proteomes" id="UP000198960"/>
    </source>
</evidence>
<dbReference type="PANTHER" id="PTHR30011">
    <property type="entry name" value="ALKANESULFONATE MONOOXYGENASE-RELATED"/>
    <property type="match status" value="1"/>
</dbReference>
<name>A0A1H8VWL4_9ACTN</name>
<dbReference type="GO" id="GO:0004497">
    <property type="term" value="F:monooxygenase activity"/>
    <property type="evidence" value="ECO:0007669"/>
    <property type="project" value="UniProtKB-KW"/>
</dbReference>
<dbReference type="InterPro" id="IPR051260">
    <property type="entry name" value="Diverse_substr_monoxygenases"/>
</dbReference>
<dbReference type="OrthoDB" id="5172444at2"/>
<dbReference type="NCBIfam" id="TIGR03619">
    <property type="entry name" value="F420_Rv2161c"/>
    <property type="match status" value="1"/>
</dbReference>
<dbReference type="Pfam" id="PF00296">
    <property type="entry name" value="Bac_luciferase"/>
    <property type="match status" value="1"/>
</dbReference>
<proteinExistence type="predicted"/>
<dbReference type="GO" id="GO:0016705">
    <property type="term" value="F:oxidoreductase activity, acting on paired donors, with incorporation or reduction of molecular oxygen"/>
    <property type="evidence" value="ECO:0007669"/>
    <property type="project" value="InterPro"/>
</dbReference>
<evidence type="ECO:0000256" key="2">
    <source>
        <dbReference type="ARBA" id="ARBA00022643"/>
    </source>
</evidence>
<gene>
    <name evidence="6" type="ORF">SAMN05660991_03847</name>
</gene>
<protein>
    <submittedName>
        <fullName evidence="6">Probable F420-dependent oxidoreductase, Rv2161c family</fullName>
    </submittedName>
</protein>
<evidence type="ECO:0000256" key="4">
    <source>
        <dbReference type="ARBA" id="ARBA00023033"/>
    </source>
</evidence>
<dbReference type="Proteomes" id="UP000198960">
    <property type="component" value="Unassembled WGS sequence"/>
</dbReference>
<keyword evidence="3" id="KW-0560">Oxidoreductase</keyword>
<organism evidence="6 7">
    <name type="scientific">Trujillonella endophytica</name>
    <dbReference type="NCBI Taxonomy" id="673521"/>
    <lineage>
        <taxon>Bacteria</taxon>
        <taxon>Bacillati</taxon>
        <taxon>Actinomycetota</taxon>
        <taxon>Actinomycetes</taxon>
        <taxon>Geodermatophilales</taxon>
        <taxon>Geodermatophilaceae</taxon>
        <taxon>Trujillonella</taxon>
    </lineage>
</organism>
<reference evidence="7" key="1">
    <citation type="submission" date="2016-10" db="EMBL/GenBank/DDBJ databases">
        <authorList>
            <person name="Varghese N."/>
            <person name="Submissions S."/>
        </authorList>
    </citation>
    <scope>NUCLEOTIDE SEQUENCE [LARGE SCALE GENOMIC DNA]</scope>
    <source>
        <strain evidence="7">DSM 45413</strain>
    </source>
</reference>
<accession>A0A1H8VWL4</accession>
<dbReference type="AlphaFoldDB" id="A0A1H8VWL4"/>
<dbReference type="RefSeq" id="WP_091947367.1">
    <property type="nucleotide sequence ID" value="NZ_FOEE01000014.1"/>
</dbReference>
<feature type="domain" description="Luciferase-like" evidence="5">
    <location>
        <begin position="22"/>
        <end position="212"/>
    </location>
</feature>
<dbReference type="EMBL" id="FOEE01000014">
    <property type="protein sequence ID" value="SEP19776.1"/>
    <property type="molecule type" value="Genomic_DNA"/>
</dbReference>
<sequence length="302" mass="31958">MDVVYGTPYHGAPVPAWLYDGAAIGRLAAVAEAAGFAGFTMTDHPAPSQAWREHGGHDTVDPFLGLAFAAAATSRIRLFTYLVVLPYRNPFHLAKTTASLDAMSGGRLDLGVGAGYLKAEFHALGVDWDERNALFDEAVTVLRQAWTGEPVTHAGLHFSARGTVTVPPSPQPGGPPLWIGGNSRLSLRRVVDLGAGWLPMPNPSDSSAALRSRALDGLDDFAGYVGQLRAYADERGRPAPDRIMYSMPGAGSAEEMDAHVPLAGELAACGATQLVVNAPTTATLAGAEEWIARYADRVLTRL</sequence>
<dbReference type="InterPro" id="IPR036661">
    <property type="entry name" value="Luciferase-like_sf"/>
</dbReference>
<keyword evidence="4" id="KW-0503">Monooxygenase</keyword>
<dbReference type="PANTHER" id="PTHR30011:SF16">
    <property type="entry name" value="C2H2 FINGER DOMAIN TRANSCRIPTION FACTOR (EUROFUNG)-RELATED"/>
    <property type="match status" value="1"/>
</dbReference>
<dbReference type="STRING" id="673521.SAMN05660991_03847"/>
<evidence type="ECO:0000259" key="5">
    <source>
        <dbReference type="Pfam" id="PF00296"/>
    </source>
</evidence>
<evidence type="ECO:0000256" key="1">
    <source>
        <dbReference type="ARBA" id="ARBA00022630"/>
    </source>
</evidence>
<keyword evidence="2" id="KW-0288">FMN</keyword>
<dbReference type="SUPFAM" id="SSF51679">
    <property type="entry name" value="Bacterial luciferase-like"/>
    <property type="match status" value="1"/>
</dbReference>
<evidence type="ECO:0000256" key="3">
    <source>
        <dbReference type="ARBA" id="ARBA00023002"/>
    </source>
</evidence>
<dbReference type="InterPro" id="IPR011251">
    <property type="entry name" value="Luciferase-like_dom"/>
</dbReference>
<keyword evidence="7" id="KW-1185">Reference proteome</keyword>
<keyword evidence="1" id="KW-0285">Flavoprotein</keyword>
<dbReference type="InterPro" id="IPR019921">
    <property type="entry name" value="Lucif-like_OxRdtase_Rv2161c"/>
</dbReference>